<dbReference type="SUPFAM" id="SSF48334">
    <property type="entry name" value="DNA repair protein MutS, domain III"/>
    <property type="match status" value="1"/>
</dbReference>
<dbReference type="FunFam" id="3.40.50.300:FF:000870">
    <property type="entry name" value="MutS protein homolog 4"/>
    <property type="match status" value="1"/>
</dbReference>
<dbReference type="Gene3D" id="3.30.420.110">
    <property type="entry name" value="MutS, connector domain"/>
    <property type="match status" value="1"/>
</dbReference>
<dbReference type="PANTHER" id="PTHR11361:SF34">
    <property type="entry name" value="DNA MISMATCH REPAIR PROTEIN MSH1, MITOCHONDRIAL"/>
    <property type="match status" value="1"/>
</dbReference>
<dbReference type="Gene3D" id="3.40.1170.10">
    <property type="entry name" value="DNA repair protein MutS, domain I"/>
    <property type="match status" value="1"/>
</dbReference>
<dbReference type="NCBIfam" id="NF003810">
    <property type="entry name" value="PRK05399.1"/>
    <property type="match status" value="1"/>
</dbReference>
<dbReference type="InterPro" id="IPR007695">
    <property type="entry name" value="DNA_mismatch_repair_MutS-lik_N"/>
</dbReference>
<dbReference type="PROSITE" id="PS00486">
    <property type="entry name" value="DNA_MISMATCH_REPAIR_2"/>
    <property type="match status" value="1"/>
</dbReference>
<dbReference type="CDD" id="cd03284">
    <property type="entry name" value="ABC_MutS1"/>
    <property type="match status" value="1"/>
</dbReference>
<accession>U5CE15</accession>
<comment type="caution">
    <text evidence="12">The sequence shown here is derived from an EMBL/GenBank/DDBJ whole genome shotgun (WGS) entry which is preliminary data.</text>
</comment>
<dbReference type="InterPro" id="IPR005748">
    <property type="entry name" value="DNA_mismatch_repair_MutS"/>
</dbReference>
<dbReference type="GO" id="GO:0006298">
    <property type="term" value="P:mismatch repair"/>
    <property type="evidence" value="ECO:0007669"/>
    <property type="project" value="UniProtKB-UniRule"/>
</dbReference>
<dbReference type="Gene3D" id="1.10.1420.10">
    <property type="match status" value="2"/>
</dbReference>
<feature type="binding site" evidence="9">
    <location>
        <begin position="619"/>
        <end position="626"/>
    </location>
    <ligand>
        <name>ATP</name>
        <dbReference type="ChEBI" id="CHEBI:30616"/>
    </ligand>
</feature>
<dbReference type="Pfam" id="PF01624">
    <property type="entry name" value="MutS_I"/>
    <property type="match status" value="1"/>
</dbReference>
<dbReference type="SUPFAM" id="SSF53150">
    <property type="entry name" value="DNA repair protein MutS, domain II"/>
    <property type="match status" value="1"/>
</dbReference>
<dbReference type="Gene3D" id="6.10.140.430">
    <property type="match status" value="1"/>
</dbReference>
<evidence type="ECO:0000256" key="4">
    <source>
        <dbReference type="ARBA" id="ARBA00022763"/>
    </source>
</evidence>
<evidence type="ECO:0000313" key="13">
    <source>
        <dbReference type="Proteomes" id="UP000016856"/>
    </source>
</evidence>
<dbReference type="PATRIC" id="fig|1388761.3.peg.2394"/>
<dbReference type="Gene3D" id="3.40.50.300">
    <property type="entry name" value="P-loop containing nucleotide triphosphate hydrolases"/>
    <property type="match status" value="1"/>
</dbReference>
<dbReference type="SUPFAM" id="SSF55271">
    <property type="entry name" value="DNA repair protein MutS, domain I"/>
    <property type="match status" value="1"/>
</dbReference>
<proteinExistence type="inferred from homology"/>
<gene>
    <name evidence="9" type="primary">mutS</name>
    <name evidence="12" type="ORF">O163_11910</name>
</gene>
<keyword evidence="5 9" id="KW-0067">ATP-binding</keyword>
<name>U5CE15_CALSX</name>
<dbReference type="SMART" id="SM00533">
    <property type="entry name" value="MUTSd"/>
    <property type="match status" value="1"/>
</dbReference>
<dbReference type="FunFam" id="3.40.1170.10:FF:000001">
    <property type="entry name" value="DNA mismatch repair protein MutS"/>
    <property type="match status" value="1"/>
</dbReference>
<evidence type="ECO:0000259" key="11">
    <source>
        <dbReference type="PROSITE" id="PS00486"/>
    </source>
</evidence>
<evidence type="ECO:0000256" key="2">
    <source>
        <dbReference type="ARBA" id="ARBA00021982"/>
    </source>
</evidence>
<evidence type="ECO:0000256" key="8">
    <source>
        <dbReference type="ARBA" id="ARBA00024647"/>
    </source>
</evidence>
<keyword evidence="3 9" id="KW-0547">Nucleotide-binding</keyword>
<dbReference type="InterPro" id="IPR000432">
    <property type="entry name" value="DNA_mismatch_repair_MutS_C"/>
</dbReference>
<evidence type="ECO:0000256" key="6">
    <source>
        <dbReference type="ARBA" id="ARBA00023125"/>
    </source>
</evidence>
<evidence type="ECO:0000256" key="7">
    <source>
        <dbReference type="ARBA" id="ARBA00023204"/>
    </source>
</evidence>
<dbReference type="HAMAP" id="MF_00096">
    <property type="entry name" value="MutS"/>
    <property type="match status" value="1"/>
</dbReference>
<evidence type="ECO:0000256" key="10">
    <source>
        <dbReference type="RuleBase" id="RU003756"/>
    </source>
</evidence>
<evidence type="ECO:0000256" key="3">
    <source>
        <dbReference type="ARBA" id="ARBA00022741"/>
    </source>
</evidence>
<dbReference type="InterPro" id="IPR007861">
    <property type="entry name" value="DNA_mismatch_repair_MutS_clamp"/>
</dbReference>
<dbReference type="EMBL" id="AXDC01000039">
    <property type="protein sequence ID" value="ERM91170.1"/>
    <property type="molecule type" value="Genomic_DNA"/>
</dbReference>
<dbReference type="GO" id="GO:0003684">
    <property type="term" value="F:damaged DNA binding"/>
    <property type="evidence" value="ECO:0007669"/>
    <property type="project" value="UniProtKB-UniRule"/>
</dbReference>
<dbReference type="GO" id="GO:0140664">
    <property type="term" value="F:ATP-dependent DNA damage sensor activity"/>
    <property type="evidence" value="ECO:0007669"/>
    <property type="project" value="InterPro"/>
</dbReference>
<organism evidence="12 13">
    <name type="scientific">Caldanaerobacter subterraneus subsp. yonseiensis KB-1</name>
    <dbReference type="NCBI Taxonomy" id="1388761"/>
    <lineage>
        <taxon>Bacteria</taxon>
        <taxon>Bacillati</taxon>
        <taxon>Bacillota</taxon>
        <taxon>Clostridia</taxon>
        <taxon>Thermoanaerobacterales</taxon>
        <taxon>Thermoanaerobacteraceae</taxon>
        <taxon>Caldanaerobacter</taxon>
    </lineage>
</organism>
<dbReference type="InterPro" id="IPR036678">
    <property type="entry name" value="MutS_con_dom_sf"/>
</dbReference>
<dbReference type="PANTHER" id="PTHR11361">
    <property type="entry name" value="DNA MISMATCH REPAIR PROTEIN MUTS FAMILY MEMBER"/>
    <property type="match status" value="1"/>
</dbReference>
<evidence type="ECO:0000256" key="1">
    <source>
        <dbReference type="ARBA" id="ARBA00006271"/>
    </source>
</evidence>
<dbReference type="AlphaFoldDB" id="U5CE15"/>
<evidence type="ECO:0000256" key="9">
    <source>
        <dbReference type="HAMAP-Rule" id="MF_00096"/>
    </source>
</evidence>
<keyword evidence="4 9" id="KW-0227">DNA damage</keyword>
<sequence length="869" mass="99116">MLKMSVTPMMEQYLKIKEKYKDAILFFRLGDFYEMFYEDAEIAAKELEIALTGRDAGTEERAPMAGVPYHAADFYIDKLVKKGYKVAICEQLEDPSKAKGLVKRDVVRIYTPGTIINPESMDEKSNNYLVSVYREKDNYGICAVDVTTGELYATEIKNCKDGKRIYDEIAKYSPSEIISNEEFLKNNKYIKVFKNNNCAVNAYKPLKYEASSELIEKQFDKKVEELELEDKKFVIHSLGALLSYLKELQKTSLKHINKLTLYQDNSYMGLDSNAIRNLEILESNRNKSKKGSLLGVLDRTVTPMGGRLLKKWLEEPLINKDEIEKRLDAVEELFNNYRERIELKELLNKVYDLERLASKIVYQSVTPKDFISIKLSLQNLPKIKDILSKFSSRLLKEIYEKLDVLQDVYELIDKSIKDDPSNQLKEGNIIKDGYNEMVDKLRKASTEGKNWIANLEAEEREKTGIKNLRIGYNKVFGYYIEVTKSNIPQVPDRYIRKQTLANAERYVTPELKEIEETILGAEEKLIELEYELFNEIREKVELQIVRIQNTAKYIAIIDVLISFAEVAETNKYVKPIVDYEDRIVIKEGRHPVVETISDEGFVANDIDIGPENPIMIITGPNMAGKSTYMRQVALIVLMAQVGCFVPASYARIGIVDKIFTRVGASDDIFAGQSTFMVEMSEVANILHSATSKSLIILDEVGRGTSTYDGMSIAQAVIEYIHEKIKAKTLFATHYHELTKLEGKLRGVRNFNVSVEEREDDIIFLHKIVPGGSDRSYGIQVSKLAGLPYSIIERAKEILEALERDKAVKNELEEAVSQFAFTQIDIFSSAKDALIEEIANCDPDNMTPLQALTYLYKLKEKAASLRSGVI</sequence>
<dbReference type="NCBIfam" id="TIGR01070">
    <property type="entry name" value="mutS1"/>
    <property type="match status" value="1"/>
</dbReference>
<dbReference type="GO" id="GO:0005829">
    <property type="term" value="C:cytosol"/>
    <property type="evidence" value="ECO:0007669"/>
    <property type="project" value="TreeGrafter"/>
</dbReference>
<dbReference type="SUPFAM" id="SSF52540">
    <property type="entry name" value="P-loop containing nucleoside triphosphate hydrolases"/>
    <property type="match status" value="1"/>
</dbReference>
<dbReference type="InterPro" id="IPR007860">
    <property type="entry name" value="DNA_mmatch_repair_MutS_con_dom"/>
</dbReference>
<keyword evidence="7 9" id="KW-0234">DNA repair</keyword>
<dbReference type="InterPro" id="IPR007696">
    <property type="entry name" value="DNA_mismatch_repair_MutS_core"/>
</dbReference>
<dbReference type="InterPro" id="IPR045076">
    <property type="entry name" value="MutS"/>
</dbReference>
<dbReference type="InterPro" id="IPR017261">
    <property type="entry name" value="DNA_mismatch_repair_MutS/MSH"/>
</dbReference>
<protein>
    <recommendedName>
        <fullName evidence="2 9">DNA mismatch repair protein MutS</fullName>
    </recommendedName>
</protein>
<dbReference type="GO" id="GO:0005524">
    <property type="term" value="F:ATP binding"/>
    <property type="evidence" value="ECO:0007669"/>
    <property type="project" value="UniProtKB-UniRule"/>
</dbReference>
<dbReference type="Pfam" id="PF05190">
    <property type="entry name" value="MutS_IV"/>
    <property type="match status" value="1"/>
</dbReference>
<reference evidence="12 13" key="1">
    <citation type="journal article" date="2013" name="Genome Announc.">
        <title>Draft Genome Sequence of an Anaerobic and Extremophilic Bacterium, Caldanaerobacter yonseiensis, Isolated from a Geothermal Hot Stream.</title>
        <authorList>
            <person name="Lee S.J."/>
            <person name="Lee Y.J."/>
            <person name="Park G.S."/>
            <person name="Kim B.C."/>
            <person name="Lee S.J."/>
            <person name="Shin J.H."/>
            <person name="Lee D.W."/>
        </authorList>
    </citation>
    <scope>NUCLEOTIDE SEQUENCE [LARGE SCALE GENOMIC DNA]</scope>
    <source>
        <strain evidence="12 13">KB-1</strain>
    </source>
</reference>
<dbReference type="InterPro" id="IPR027417">
    <property type="entry name" value="P-loop_NTPase"/>
</dbReference>
<keyword evidence="6 9" id="KW-0238">DNA-binding</keyword>
<dbReference type="PIRSF" id="PIRSF037677">
    <property type="entry name" value="DNA_mis_repair_Msh6"/>
    <property type="match status" value="1"/>
</dbReference>
<feature type="domain" description="DNA mismatch repair proteins mutS family" evidence="11">
    <location>
        <begin position="693"/>
        <end position="709"/>
    </location>
</feature>
<dbReference type="GO" id="GO:0030983">
    <property type="term" value="F:mismatched DNA binding"/>
    <property type="evidence" value="ECO:0007669"/>
    <property type="project" value="InterPro"/>
</dbReference>
<dbReference type="Pfam" id="PF00488">
    <property type="entry name" value="MutS_V"/>
    <property type="match status" value="1"/>
</dbReference>
<dbReference type="Pfam" id="PF05192">
    <property type="entry name" value="MutS_III"/>
    <property type="match status" value="1"/>
</dbReference>
<dbReference type="FunFam" id="1.10.1420.10:FF:000007">
    <property type="entry name" value="DNA mismatch repair protein MutS"/>
    <property type="match status" value="1"/>
</dbReference>
<dbReference type="Proteomes" id="UP000016856">
    <property type="component" value="Unassembled WGS sequence"/>
</dbReference>
<dbReference type="InterPro" id="IPR036187">
    <property type="entry name" value="DNA_mismatch_repair_MutS_sf"/>
</dbReference>
<dbReference type="InterPro" id="IPR016151">
    <property type="entry name" value="DNA_mismatch_repair_MutS_N"/>
</dbReference>
<comment type="similarity">
    <text evidence="1 9 10">Belongs to the DNA mismatch repair MutS family.</text>
</comment>
<evidence type="ECO:0000313" key="12">
    <source>
        <dbReference type="EMBL" id="ERM91170.1"/>
    </source>
</evidence>
<comment type="function">
    <text evidence="8 9">This protein is involved in the repair of mismatches in DNA. It is possible that it carries out the mismatch recognition step. This protein has a weak ATPase activity.</text>
</comment>
<dbReference type="Pfam" id="PF05188">
    <property type="entry name" value="MutS_II"/>
    <property type="match status" value="1"/>
</dbReference>
<dbReference type="SMART" id="SM00534">
    <property type="entry name" value="MUTSac"/>
    <property type="match status" value="1"/>
</dbReference>
<evidence type="ECO:0000256" key="5">
    <source>
        <dbReference type="ARBA" id="ARBA00022840"/>
    </source>
</evidence>